<feature type="region of interest" description="Disordered" evidence="1">
    <location>
        <begin position="98"/>
        <end position="124"/>
    </location>
</feature>
<feature type="compositionally biased region" description="Polar residues" evidence="1">
    <location>
        <begin position="102"/>
        <end position="119"/>
    </location>
</feature>
<organism evidence="3 4">
    <name type="scientific">Polynucleobacter meluiroseus</name>
    <dbReference type="NCBI Taxonomy" id="1938814"/>
    <lineage>
        <taxon>Bacteria</taxon>
        <taxon>Pseudomonadati</taxon>
        <taxon>Pseudomonadota</taxon>
        <taxon>Betaproteobacteria</taxon>
        <taxon>Burkholderiales</taxon>
        <taxon>Burkholderiaceae</taxon>
        <taxon>Polynucleobacter</taxon>
    </lineage>
</organism>
<dbReference type="EMBL" id="OANS01000008">
    <property type="protein sequence ID" value="SNX29615.1"/>
    <property type="molecule type" value="Genomic_DNA"/>
</dbReference>
<reference evidence="4" key="1">
    <citation type="submission" date="2017-08" db="EMBL/GenBank/DDBJ databases">
        <authorList>
            <person name="Varghese N."/>
            <person name="Submissions S."/>
        </authorList>
    </citation>
    <scope>NUCLEOTIDE SEQUENCE [LARGE SCALE GENOMIC DNA]</scope>
    <source>
        <strain evidence="4">AP-Melu-1000-B4</strain>
    </source>
</reference>
<dbReference type="RefSeq" id="WP_096674858.1">
    <property type="nucleotide sequence ID" value="NZ_OANS01000008.1"/>
</dbReference>
<gene>
    <name evidence="3" type="ORF">SAMN06295945_1997</name>
</gene>
<feature type="signal peptide" evidence="2">
    <location>
        <begin position="1"/>
        <end position="24"/>
    </location>
</feature>
<keyword evidence="2" id="KW-0732">Signal</keyword>
<protein>
    <recommendedName>
        <fullName evidence="5">Adhesin HecA family 20-residue repeat-containing protein</fullName>
    </recommendedName>
</protein>
<evidence type="ECO:0008006" key="5">
    <source>
        <dbReference type="Google" id="ProtNLM"/>
    </source>
</evidence>
<sequence length="260" mass="26048">MKKNQAITSVAALLMLLSIGIANAQGYSNSSRLVTNVTDQVTDLLSAASYQGGNISNIAINTADIKSRVDITGPTITTTGTGATAVATSTQTLTSSQLNTNDLSNQSSKSKINQLSGAGNSSTTNNIASTASTASANITATAIDNNFSATSIGAMNSGNIDITQASTNGKAGNLSIQGLNLDSQSVSAGQLELLKGYATFNPSVANLAINTSDISSEVKVKASDSISLGNTSISAASVGAMNTGNITVTAPTPVVSTGHH</sequence>
<proteinExistence type="predicted"/>
<dbReference type="Proteomes" id="UP000218069">
    <property type="component" value="Unassembled WGS sequence"/>
</dbReference>
<evidence type="ECO:0000313" key="4">
    <source>
        <dbReference type="Proteomes" id="UP000218069"/>
    </source>
</evidence>
<accession>A0A240E2F9</accession>
<dbReference type="OrthoDB" id="9824218at2"/>
<feature type="chain" id="PRO_5012737809" description="Adhesin HecA family 20-residue repeat-containing protein" evidence="2">
    <location>
        <begin position="25"/>
        <end position="260"/>
    </location>
</feature>
<keyword evidence="4" id="KW-1185">Reference proteome</keyword>
<evidence type="ECO:0000256" key="1">
    <source>
        <dbReference type="SAM" id="MobiDB-lite"/>
    </source>
</evidence>
<evidence type="ECO:0000313" key="3">
    <source>
        <dbReference type="EMBL" id="SNX29615.1"/>
    </source>
</evidence>
<evidence type="ECO:0000256" key="2">
    <source>
        <dbReference type="SAM" id="SignalP"/>
    </source>
</evidence>
<dbReference type="AlphaFoldDB" id="A0A240E2F9"/>
<name>A0A240E2F9_9BURK</name>